<keyword evidence="1" id="KW-0472">Membrane</keyword>
<keyword evidence="1" id="KW-0812">Transmembrane</keyword>
<accession>A0AAP2GL57</accession>
<proteinExistence type="predicted"/>
<organism evidence="2 3">
    <name type="scientific">Chryseosolibacter histidini</name>
    <dbReference type="NCBI Taxonomy" id="2782349"/>
    <lineage>
        <taxon>Bacteria</taxon>
        <taxon>Pseudomonadati</taxon>
        <taxon>Bacteroidota</taxon>
        <taxon>Cytophagia</taxon>
        <taxon>Cytophagales</taxon>
        <taxon>Chryseotaleaceae</taxon>
        <taxon>Chryseosolibacter</taxon>
    </lineage>
</organism>
<dbReference type="EMBL" id="JAHESF010000029">
    <property type="protein sequence ID" value="MBT1699774.1"/>
    <property type="molecule type" value="Genomic_DNA"/>
</dbReference>
<feature type="transmembrane region" description="Helical" evidence="1">
    <location>
        <begin position="27"/>
        <end position="46"/>
    </location>
</feature>
<keyword evidence="1" id="KW-1133">Transmembrane helix</keyword>
<evidence type="ECO:0000256" key="1">
    <source>
        <dbReference type="SAM" id="Phobius"/>
    </source>
</evidence>
<comment type="caution">
    <text evidence="2">The sequence shown here is derived from an EMBL/GenBank/DDBJ whole genome shotgun (WGS) entry which is preliminary data.</text>
</comment>
<gene>
    <name evidence="2" type="ORF">KK083_23000</name>
</gene>
<keyword evidence="3" id="KW-1185">Reference proteome</keyword>
<reference evidence="2 3" key="1">
    <citation type="submission" date="2021-05" db="EMBL/GenBank/DDBJ databases">
        <title>A Polyphasic approach of four new species of the genus Ohtaekwangia: Ohtaekwangia histidinii sp. nov., Ohtaekwangia cretensis sp. nov., Ohtaekwangia indiensis sp. nov., Ohtaekwangia reichenbachii sp. nov. from diverse environment.</title>
        <authorList>
            <person name="Octaviana S."/>
        </authorList>
    </citation>
    <scope>NUCLEOTIDE SEQUENCE [LARGE SCALE GENOMIC DNA]</scope>
    <source>
        <strain evidence="2 3">PWU4</strain>
    </source>
</reference>
<evidence type="ECO:0000313" key="2">
    <source>
        <dbReference type="EMBL" id="MBT1699774.1"/>
    </source>
</evidence>
<sequence>MKAGETTVKNYEVNLYPRALRAATARWYRLAVLTLAFTTVVNFLMAQESQPPARANTMKVDITSHLLYRKAFVLSYERVTKPQQSFCFTAGYQQFPKITSLGQGIRTVGDVKQTGFKAGAEYRFYLATENKHPAPHGVYLGPFASYLYFSNDRNVEITSADGSQTRNALQSSVISVVNIGFQLGYQFVINNRWTIDLVFVGPSVTHYDVSLNLEGVTASEEWEYNNRILKRLIDRFPLLSDLIQDKSVEHDGTSDSWSFGYRYQLLIGYHFGRKKMP</sequence>
<dbReference type="AlphaFoldDB" id="A0AAP2GL57"/>
<name>A0AAP2GL57_9BACT</name>
<dbReference type="Proteomes" id="UP001319200">
    <property type="component" value="Unassembled WGS sequence"/>
</dbReference>
<dbReference type="SUPFAM" id="SSF103515">
    <property type="entry name" value="Autotransporter"/>
    <property type="match status" value="1"/>
</dbReference>
<dbReference type="RefSeq" id="WP_254167940.1">
    <property type="nucleotide sequence ID" value="NZ_JAHESF010000029.1"/>
</dbReference>
<protein>
    <submittedName>
        <fullName evidence="2">DUF3575 domain-containing protein</fullName>
    </submittedName>
</protein>
<evidence type="ECO:0000313" key="3">
    <source>
        <dbReference type="Proteomes" id="UP001319200"/>
    </source>
</evidence>
<dbReference type="InterPro" id="IPR036709">
    <property type="entry name" value="Autotransporte_beta_dom_sf"/>
</dbReference>